<dbReference type="Proteomes" id="UP000182725">
    <property type="component" value="Unassembled WGS sequence"/>
</dbReference>
<reference evidence="1 2" key="1">
    <citation type="submission" date="2016-10" db="EMBL/GenBank/DDBJ databases">
        <authorList>
            <person name="de Groot N.N."/>
        </authorList>
    </citation>
    <scope>NUCLEOTIDE SEQUENCE [LARGE SCALE GENOMIC DNA]</scope>
    <source>
        <strain evidence="1 2">DSM 22274</strain>
    </source>
</reference>
<protein>
    <submittedName>
        <fullName evidence="1">Uncharacterized protein</fullName>
    </submittedName>
</protein>
<dbReference type="EMBL" id="FNTV01000001">
    <property type="protein sequence ID" value="SEE32787.1"/>
    <property type="molecule type" value="Genomic_DNA"/>
</dbReference>
<proteinExistence type="predicted"/>
<dbReference type="Pfam" id="PF19739">
    <property type="entry name" value="DUF6228"/>
    <property type="match status" value="1"/>
</dbReference>
<sequence length="136" mass="15264">MNAAKIGHQRAPKFDVERTSRNLSGTTNYLTVAAELEGLRAKKSIYDFDGWSGLLSFFEGLAVSWRGWDGEKNFHSLEGVFRLSAKHDGHVRLRLELEDFDRPDTWTIKAEVTLDPGEDLTAASAELRDLVATQEP</sequence>
<gene>
    <name evidence="1" type="ORF">SAMN04489740_1139</name>
</gene>
<dbReference type="InterPro" id="IPR046196">
    <property type="entry name" value="DUF6228"/>
</dbReference>
<dbReference type="AlphaFoldDB" id="A0A1H5HXX9"/>
<evidence type="ECO:0000313" key="1">
    <source>
        <dbReference type="EMBL" id="SEE32787.1"/>
    </source>
</evidence>
<evidence type="ECO:0000313" key="2">
    <source>
        <dbReference type="Proteomes" id="UP000182725"/>
    </source>
</evidence>
<organism evidence="1 2">
    <name type="scientific">Arthrobacter alpinus</name>
    <dbReference type="NCBI Taxonomy" id="656366"/>
    <lineage>
        <taxon>Bacteria</taxon>
        <taxon>Bacillati</taxon>
        <taxon>Actinomycetota</taxon>
        <taxon>Actinomycetes</taxon>
        <taxon>Micrococcales</taxon>
        <taxon>Micrococcaceae</taxon>
        <taxon>Arthrobacter</taxon>
    </lineage>
</organism>
<accession>A0A1H5HXX9</accession>
<name>A0A1H5HXX9_9MICC</name>